<dbReference type="Proteomes" id="UP000321691">
    <property type="component" value="Unassembled WGS sequence"/>
</dbReference>
<dbReference type="RefSeq" id="WP_156153299.1">
    <property type="nucleotide sequence ID" value="NZ_BJZI01000001.1"/>
</dbReference>
<accession>A0ABQ0WKS0</accession>
<keyword evidence="2" id="KW-1185">Reference proteome</keyword>
<name>A0ABQ0WKS0_9LACO</name>
<evidence type="ECO:0000313" key="2">
    <source>
        <dbReference type="Proteomes" id="UP000321691"/>
    </source>
</evidence>
<comment type="caution">
    <text evidence="1">The sequence shown here is derived from an EMBL/GenBank/DDBJ whole genome shotgun (WGS) entry which is preliminary data.</text>
</comment>
<dbReference type="EMBL" id="BJZI01000001">
    <property type="protein sequence ID" value="GEO65582.1"/>
    <property type="molecule type" value="Genomic_DNA"/>
</dbReference>
<organism evidence="1 2">
    <name type="scientific">Levilactobacillus spicheri</name>
    <dbReference type="NCBI Taxonomy" id="216463"/>
    <lineage>
        <taxon>Bacteria</taxon>
        <taxon>Bacillati</taxon>
        <taxon>Bacillota</taxon>
        <taxon>Bacilli</taxon>
        <taxon>Lactobacillales</taxon>
        <taxon>Lactobacillaceae</taxon>
        <taxon>Levilactobacillus</taxon>
    </lineage>
</organism>
<proteinExistence type="predicted"/>
<reference evidence="1 2" key="1">
    <citation type="submission" date="2019-07" db="EMBL/GenBank/DDBJ databases">
        <title>Whole genome shotgun sequence of Lactobacillus spicheri NBRC 107155.</title>
        <authorList>
            <person name="Hosoyama A."/>
            <person name="Uohara A."/>
            <person name="Ohji S."/>
            <person name="Ichikawa N."/>
        </authorList>
    </citation>
    <scope>NUCLEOTIDE SEQUENCE [LARGE SCALE GENOMIC DNA]</scope>
    <source>
        <strain evidence="1 2">NBRC 107155</strain>
    </source>
</reference>
<sequence length="48" mass="5110">MKRPTSTIDWSLVSLSGLLLIGVILAFVTNLPDIITSFLQGFTAGMNG</sequence>
<protein>
    <submittedName>
        <fullName evidence="1">Uncharacterized protein</fullName>
    </submittedName>
</protein>
<evidence type="ECO:0000313" key="1">
    <source>
        <dbReference type="EMBL" id="GEO65582.1"/>
    </source>
</evidence>
<gene>
    <name evidence="1" type="ORF">LSP04_00010</name>
</gene>